<reference evidence="1 2" key="1">
    <citation type="submission" date="2017-07" db="EMBL/GenBank/DDBJ databases">
        <authorList>
            <person name="Talla V."/>
            <person name="Backstrom N."/>
        </authorList>
    </citation>
    <scope>NUCLEOTIDE SEQUENCE [LARGE SCALE GENOMIC DNA]</scope>
</reference>
<evidence type="ECO:0000313" key="2">
    <source>
        <dbReference type="Proteomes" id="UP000324832"/>
    </source>
</evidence>
<dbReference type="Proteomes" id="UP000324832">
    <property type="component" value="Unassembled WGS sequence"/>
</dbReference>
<evidence type="ECO:0000313" key="1">
    <source>
        <dbReference type="EMBL" id="VVC93649.1"/>
    </source>
</evidence>
<keyword evidence="2" id="KW-1185">Reference proteome</keyword>
<sequence>MLVNSMVILFNSTLSGNIGNKKYFFIKYCVISLLRTLSVGHIIVNCYPYARGQMANKWLLL</sequence>
<proteinExistence type="predicted"/>
<name>A0A5E4Q5V3_9NEOP</name>
<gene>
    <name evidence="1" type="ORF">LSINAPIS_LOCUS5792</name>
</gene>
<dbReference type="EMBL" id="FZQP02001715">
    <property type="protein sequence ID" value="VVC93649.1"/>
    <property type="molecule type" value="Genomic_DNA"/>
</dbReference>
<accession>A0A5E4Q5V3</accession>
<protein>
    <submittedName>
        <fullName evidence="1">Uncharacterized protein</fullName>
    </submittedName>
</protein>
<organism evidence="1 2">
    <name type="scientific">Leptidea sinapis</name>
    <dbReference type="NCBI Taxonomy" id="189913"/>
    <lineage>
        <taxon>Eukaryota</taxon>
        <taxon>Metazoa</taxon>
        <taxon>Ecdysozoa</taxon>
        <taxon>Arthropoda</taxon>
        <taxon>Hexapoda</taxon>
        <taxon>Insecta</taxon>
        <taxon>Pterygota</taxon>
        <taxon>Neoptera</taxon>
        <taxon>Endopterygota</taxon>
        <taxon>Lepidoptera</taxon>
        <taxon>Glossata</taxon>
        <taxon>Ditrysia</taxon>
        <taxon>Papilionoidea</taxon>
        <taxon>Pieridae</taxon>
        <taxon>Dismorphiinae</taxon>
        <taxon>Leptidea</taxon>
    </lineage>
</organism>
<dbReference type="AlphaFoldDB" id="A0A5E4Q5V3"/>